<comment type="subcellular location">
    <subcellularLocation>
        <location evidence="1">Nucleus</location>
    </subcellularLocation>
</comment>
<sequence>MDISTIPENPLPNNKSPEGTHYEMLSSMPSIFILPTHMSLQTLHETEAKLVKYGGSLTYDIAEAGLILGKISHKKRAVLELRSRGLWTDEILEIGKIPKTSSDSHPEIPSKRQKMSHGQSAGNAPGEIVDLCTDSEEEGDPKFKAQQDSSESMLSTMADGGHKVTVLRLDWLVQSIENAEPLPMTPFLVYQGRKIAAPSATSSQPTIIDNQIKKRAIEDAAKRPAIEKQMIHPRRPREDPEKHSSQRHPPVLYRETTSENDEANPLPPQPDWVRDHVVYACLRSSPLHPPNEEFILQLLKIRRIREFTLDEIGVRAYSTFIAAIAAYPYVVKRPSEITALPGCDVKLANLFAEFQHHKGSTNGEGIVSAAEALETDPILRVLTTFNNIWGVGPKTARDFYYSRGWRDLDDIVEFGWDSLSRVQQIGVKFYDELQQGVSRMESESIAEIVRRHANAVRPDADQPVEAILVGGYRRGKESSGDVDLILTHRDEAVTRNLVVDIVASLEKAHYITHTLYLHVASTHREQQTRPYSGDDGNHFDILEKALVVWQDPDFENSEDYQSSESTQDASNNKKNHNPHLRVDIIISPWRTIGCAVLGWTGDTTFQRDLRRYAKKAHDWKFDSSGIRECTTGGQVVDLEHDGDTWQQREKLVMERLGIGWRPPEERCSR</sequence>
<comment type="similarity">
    <text evidence="2">Belongs to the DNA polymerase type-X family.</text>
</comment>
<dbReference type="Gene3D" id="3.30.460.10">
    <property type="entry name" value="Beta Polymerase, domain 2"/>
    <property type="match status" value="1"/>
</dbReference>
<feature type="compositionally biased region" description="Polar residues" evidence="7">
    <location>
        <begin position="559"/>
        <end position="572"/>
    </location>
</feature>
<dbReference type="GO" id="GO:0006303">
    <property type="term" value="P:double-strand break repair via nonhomologous end joining"/>
    <property type="evidence" value="ECO:0007669"/>
    <property type="project" value="TreeGrafter"/>
</dbReference>
<dbReference type="Proteomes" id="UP001215712">
    <property type="component" value="Unassembled WGS sequence"/>
</dbReference>
<dbReference type="PANTHER" id="PTHR11276:SF29">
    <property type="entry name" value="DNA POLYMERASE TYPE-X FAMILY PROTEIN POL4"/>
    <property type="match status" value="1"/>
</dbReference>
<evidence type="ECO:0000256" key="1">
    <source>
        <dbReference type="ARBA" id="ARBA00004123"/>
    </source>
</evidence>
<protein>
    <recommendedName>
        <fullName evidence="8">BRCT domain-containing protein</fullName>
    </recommendedName>
</protein>
<feature type="compositionally biased region" description="Basic and acidic residues" evidence="7">
    <location>
        <begin position="218"/>
        <end position="244"/>
    </location>
</feature>
<evidence type="ECO:0000313" key="9">
    <source>
        <dbReference type="EMBL" id="KAJ5728186.1"/>
    </source>
</evidence>
<dbReference type="FunFam" id="1.10.150.110:FF:000005">
    <property type="entry name" value="DNA polymerase POL4"/>
    <property type="match status" value="1"/>
</dbReference>
<keyword evidence="3" id="KW-0808">Transferase</keyword>
<dbReference type="SUPFAM" id="SSF47802">
    <property type="entry name" value="DNA polymerase beta, N-terminal domain-like"/>
    <property type="match status" value="1"/>
</dbReference>
<dbReference type="FunFam" id="3.30.210.10:FF:000005">
    <property type="entry name" value="DNA polymerase IV"/>
    <property type="match status" value="1"/>
</dbReference>
<dbReference type="PROSITE" id="PS50172">
    <property type="entry name" value="BRCT"/>
    <property type="match status" value="1"/>
</dbReference>
<dbReference type="GO" id="GO:0003677">
    <property type="term" value="F:DNA binding"/>
    <property type="evidence" value="ECO:0007669"/>
    <property type="project" value="InterPro"/>
</dbReference>
<dbReference type="PANTHER" id="PTHR11276">
    <property type="entry name" value="DNA POLYMERASE TYPE-X FAMILY MEMBER"/>
    <property type="match status" value="1"/>
</dbReference>
<evidence type="ECO:0000256" key="4">
    <source>
        <dbReference type="ARBA" id="ARBA00022695"/>
    </source>
</evidence>
<dbReference type="InterPro" id="IPR029398">
    <property type="entry name" value="PolB_thumb"/>
</dbReference>
<dbReference type="InterPro" id="IPR002054">
    <property type="entry name" value="DNA-dir_DNA_pol_X"/>
</dbReference>
<dbReference type="Pfam" id="PF14716">
    <property type="entry name" value="HHH_8"/>
    <property type="match status" value="1"/>
</dbReference>
<keyword evidence="4" id="KW-0548">Nucleotidyltransferase</keyword>
<organism evidence="9 10">
    <name type="scientific">Penicillium malachiteum</name>
    <dbReference type="NCBI Taxonomy" id="1324776"/>
    <lineage>
        <taxon>Eukaryota</taxon>
        <taxon>Fungi</taxon>
        <taxon>Dikarya</taxon>
        <taxon>Ascomycota</taxon>
        <taxon>Pezizomycotina</taxon>
        <taxon>Eurotiomycetes</taxon>
        <taxon>Eurotiomycetidae</taxon>
        <taxon>Eurotiales</taxon>
        <taxon>Aspergillaceae</taxon>
        <taxon>Penicillium</taxon>
    </lineage>
</organism>
<comment type="caution">
    <text evidence="9">The sequence shown here is derived from an EMBL/GenBank/DDBJ whole genome shotgun (WGS) entry which is preliminary data.</text>
</comment>
<dbReference type="Gene3D" id="1.10.150.110">
    <property type="entry name" value="DNA polymerase beta, N-terminal domain-like"/>
    <property type="match status" value="1"/>
</dbReference>
<dbReference type="InterPro" id="IPR043519">
    <property type="entry name" value="NT_sf"/>
</dbReference>
<dbReference type="AlphaFoldDB" id="A0AAD6MX42"/>
<dbReference type="InterPro" id="IPR001357">
    <property type="entry name" value="BRCT_dom"/>
</dbReference>
<feature type="region of interest" description="Disordered" evidence="7">
    <location>
        <begin position="556"/>
        <end position="576"/>
    </location>
</feature>
<dbReference type="Gene3D" id="3.30.210.10">
    <property type="entry name" value="DNA polymerase, thumb domain"/>
    <property type="match status" value="1"/>
</dbReference>
<dbReference type="SMART" id="SM00483">
    <property type="entry name" value="POLXc"/>
    <property type="match status" value="1"/>
</dbReference>
<dbReference type="InterPro" id="IPR022312">
    <property type="entry name" value="DNA_pol_X"/>
</dbReference>
<dbReference type="Pfam" id="PF10391">
    <property type="entry name" value="DNA_pol_lambd_f"/>
    <property type="match status" value="1"/>
</dbReference>
<dbReference type="SUPFAM" id="SSF81301">
    <property type="entry name" value="Nucleotidyltransferase"/>
    <property type="match status" value="1"/>
</dbReference>
<evidence type="ECO:0000256" key="6">
    <source>
        <dbReference type="ARBA" id="ARBA00023242"/>
    </source>
</evidence>
<evidence type="ECO:0000256" key="5">
    <source>
        <dbReference type="ARBA" id="ARBA00022723"/>
    </source>
</evidence>
<dbReference type="GO" id="GO:0005634">
    <property type="term" value="C:nucleus"/>
    <property type="evidence" value="ECO:0007669"/>
    <property type="project" value="UniProtKB-SubCell"/>
</dbReference>
<dbReference type="PRINTS" id="PR00869">
    <property type="entry name" value="DNAPOLX"/>
</dbReference>
<feature type="region of interest" description="Disordered" evidence="7">
    <location>
        <begin position="1"/>
        <end position="22"/>
    </location>
</feature>
<keyword evidence="6" id="KW-0539">Nucleus</keyword>
<dbReference type="InterPro" id="IPR037160">
    <property type="entry name" value="DNA_Pol_thumb_sf"/>
</dbReference>
<reference evidence="9" key="2">
    <citation type="submission" date="2023-01" db="EMBL/GenBank/DDBJ databases">
        <authorList>
            <person name="Petersen C."/>
        </authorList>
    </citation>
    <scope>NUCLEOTIDE SEQUENCE</scope>
    <source>
        <strain evidence="9">IBT 17514</strain>
    </source>
</reference>
<dbReference type="SUPFAM" id="SSF81585">
    <property type="entry name" value="PsbU/PolX domain-like"/>
    <property type="match status" value="1"/>
</dbReference>
<feature type="region of interest" description="Disordered" evidence="7">
    <location>
        <begin position="218"/>
        <end position="269"/>
    </location>
</feature>
<dbReference type="EMBL" id="JAQJAN010000005">
    <property type="protein sequence ID" value="KAJ5728186.1"/>
    <property type="molecule type" value="Genomic_DNA"/>
</dbReference>
<accession>A0AAD6MX42</accession>
<dbReference type="GO" id="GO:0046872">
    <property type="term" value="F:metal ion binding"/>
    <property type="evidence" value="ECO:0007669"/>
    <property type="project" value="UniProtKB-KW"/>
</dbReference>
<name>A0AAD6MX42_9EURO</name>
<dbReference type="InterPro" id="IPR010996">
    <property type="entry name" value="HHH_MUS81"/>
</dbReference>
<feature type="region of interest" description="Disordered" evidence="7">
    <location>
        <begin position="98"/>
        <end position="127"/>
    </location>
</feature>
<proteinExistence type="inferred from homology"/>
<keyword evidence="5" id="KW-0479">Metal-binding</keyword>
<keyword evidence="10" id="KW-1185">Reference proteome</keyword>
<evidence type="ECO:0000259" key="8">
    <source>
        <dbReference type="PROSITE" id="PS50172"/>
    </source>
</evidence>
<feature type="domain" description="BRCT" evidence="8">
    <location>
        <begin position="161"/>
        <end position="189"/>
    </location>
</feature>
<dbReference type="Pfam" id="PF14791">
    <property type="entry name" value="DNA_pol_B_thumb"/>
    <property type="match status" value="1"/>
</dbReference>
<dbReference type="InterPro" id="IPR027421">
    <property type="entry name" value="DNA_pol_lamdba_lyase_dom_sf"/>
</dbReference>
<gene>
    <name evidence="9" type="ORF">N7493_004516</name>
</gene>
<evidence type="ECO:0000256" key="2">
    <source>
        <dbReference type="ARBA" id="ARBA00008323"/>
    </source>
</evidence>
<reference evidence="9" key="1">
    <citation type="journal article" date="2023" name="IMA Fungus">
        <title>Comparative genomic study of the Penicillium genus elucidates a diverse pangenome and 15 lateral gene transfer events.</title>
        <authorList>
            <person name="Petersen C."/>
            <person name="Sorensen T."/>
            <person name="Nielsen M.R."/>
            <person name="Sondergaard T.E."/>
            <person name="Sorensen J.L."/>
            <person name="Fitzpatrick D.A."/>
            <person name="Frisvad J.C."/>
            <person name="Nielsen K.L."/>
        </authorList>
    </citation>
    <scope>NUCLEOTIDE SEQUENCE</scope>
    <source>
        <strain evidence="9">IBT 17514</strain>
    </source>
</reference>
<evidence type="ECO:0000256" key="7">
    <source>
        <dbReference type="SAM" id="MobiDB-lite"/>
    </source>
</evidence>
<dbReference type="Gene3D" id="1.10.150.20">
    <property type="entry name" value="5' to 3' exonuclease, C-terminal subdomain"/>
    <property type="match status" value="1"/>
</dbReference>
<dbReference type="GO" id="GO:0003887">
    <property type="term" value="F:DNA-directed DNA polymerase activity"/>
    <property type="evidence" value="ECO:0007669"/>
    <property type="project" value="InterPro"/>
</dbReference>
<evidence type="ECO:0000313" key="10">
    <source>
        <dbReference type="Proteomes" id="UP001215712"/>
    </source>
</evidence>
<dbReference type="InterPro" id="IPR018944">
    <property type="entry name" value="DNA_pol_lambd_fingers_domain"/>
</dbReference>
<dbReference type="CDD" id="cd00141">
    <property type="entry name" value="NT_POLXc"/>
    <property type="match status" value="1"/>
</dbReference>
<dbReference type="InterPro" id="IPR028207">
    <property type="entry name" value="DNA_pol_B_palm_palm"/>
</dbReference>
<dbReference type="FunFam" id="1.10.150.20:FF:000010">
    <property type="entry name" value="DNA polymerase lambda"/>
    <property type="match status" value="1"/>
</dbReference>
<dbReference type="Pfam" id="PF14792">
    <property type="entry name" value="DNA_pol_B_palm"/>
    <property type="match status" value="1"/>
</dbReference>
<evidence type="ECO:0000256" key="3">
    <source>
        <dbReference type="ARBA" id="ARBA00022679"/>
    </source>
</evidence>